<evidence type="ECO:0000256" key="1">
    <source>
        <dbReference type="PROSITE-ProRule" id="PRU00266"/>
    </source>
</evidence>
<evidence type="ECO:0000313" key="3">
    <source>
        <dbReference type="Proteomes" id="UP000050741"/>
    </source>
</evidence>
<feature type="domain" description="DRBM" evidence="2">
    <location>
        <begin position="51"/>
        <end position="103"/>
    </location>
</feature>
<reference evidence="3" key="2">
    <citation type="submission" date="2014-05" db="EMBL/GenBank/DDBJ databases">
        <title>The genome and life-stage specific transcriptomes of Globodera pallida elucidate key aspects of plant parasitism by a cyst nematode.</title>
        <authorList>
            <person name="Cotton J.A."/>
            <person name="Lilley C.J."/>
            <person name="Jones L.M."/>
            <person name="Kikuchi T."/>
            <person name="Reid A.J."/>
            <person name="Thorpe P."/>
            <person name="Tsai I.J."/>
            <person name="Beasley H."/>
            <person name="Blok V."/>
            <person name="Cock P.J.A."/>
            <person name="Van den Akker S.E."/>
            <person name="Holroyd N."/>
            <person name="Hunt M."/>
            <person name="Mantelin S."/>
            <person name="Naghra H."/>
            <person name="Pain A."/>
            <person name="Palomares-Rius J.E."/>
            <person name="Zarowiecki M."/>
            <person name="Berriman M."/>
            <person name="Jones J.T."/>
            <person name="Urwin P.E."/>
        </authorList>
    </citation>
    <scope>NUCLEOTIDE SEQUENCE [LARGE SCALE GENOMIC DNA]</scope>
    <source>
        <strain evidence="3">Lindley</strain>
    </source>
</reference>
<dbReference type="Gene3D" id="3.30.160.20">
    <property type="match status" value="1"/>
</dbReference>
<keyword evidence="1" id="KW-0694">RNA-binding</keyword>
<reference evidence="3" key="1">
    <citation type="submission" date="2013-12" db="EMBL/GenBank/DDBJ databases">
        <authorList>
            <person name="Aslett M."/>
        </authorList>
    </citation>
    <scope>NUCLEOTIDE SEQUENCE [LARGE SCALE GENOMIC DNA]</scope>
    <source>
        <strain evidence="3">Lindley</strain>
    </source>
</reference>
<dbReference type="InterPro" id="IPR014720">
    <property type="entry name" value="dsRBD_dom"/>
</dbReference>
<sequence length="134" mass="14509">MNALSGFGVHQGCNRIPNIFGSRIPLASSYIPGVHGHSGVGNTLRQSQLRDWDLNEPENRGGKSRFICQLTVPGINYVGLGNSTSKKDSQANAARDFGLFLVREGFINASEIPQLQIQIIEESDIQVVGGDSQK</sequence>
<accession>A0A183BNC8</accession>
<name>A0A183BNC8_GLOPA</name>
<dbReference type="AlphaFoldDB" id="A0A183BNC8"/>
<dbReference type="PROSITE" id="PS50137">
    <property type="entry name" value="DS_RBD"/>
    <property type="match status" value="1"/>
</dbReference>
<evidence type="ECO:0000259" key="2">
    <source>
        <dbReference type="PROSITE" id="PS50137"/>
    </source>
</evidence>
<keyword evidence="3" id="KW-1185">Reference proteome</keyword>
<organism evidence="3 4">
    <name type="scientific">Globodera pallida</name>
    <name type="common">Potato cyst nematode worm</name>
    <name type="synonym">Heterodera pallida</name>
    <dbReference type="NCBI Taxonomy" id="36090"/>
    <lineage>
        <taxon>Eukaryota</taxon>
        <taxon>Metazoa</taxon>
        <taxon>Ecdysozoa</taxon>
        <taxon>Nematoda</taxon>
        <taxon>Chromadorea</taxon>
        <taxon>Rhabditida</taxon>
        <taxon>Tylenchina</taxon>
        <taxon>Tylenchomorpha</taxon>
        <taxon>Tylenchoidea</taxon>
        <taxon>Heteroderidae</taxon>
        <taxon>Heteroderinae</taxon>
        <taxon>Globodera</taxon>
    </lineage>
</organism>
<dbReference type="WBParaSite" id="GPLIN_000211400">
    <property type="protein sequence ID" value="GPLIN_000211400"/>
    <property type="gene ID" value="GPLIN_000211400"/>
</dbReference>
<proteinExistence type="predicted"/>
<dbReference type="SUPFAM" id="SSF54768">
    <property type="entry name" value="dsRNA-binding domain-like"/>
    <property type="match status" value="1"/>
</dbReference>
<evidence type="ECO:0000313" key="4">
    <source>
        <dbReference type="WBParaSite" id="GPLIN_000211400"/>
    </source>
</evidence>
<dbReference type="Proteomes" id="UP000050741">
    <property type="component" value="Unassembled WGS sequence"/>
</dbReference>
<reference evidence="4" key="3">
    <citation type="submission" date="2016-06" db="UniProtKB">
        <authorList>
            <consortium name="WormBaseParasite"/>
        </authorList>
    </citation>
    <scope>IDENTIFICATION</scope>
</reference>
<protein>
    <submittedName>
        <fullName evidence="4">DRBM domain-containing protein</fullName>
    </submittedName>
</protein>
<dbReference type="GO" id="GO:0003723">
    <property type="term" value="F:RNA binding"/>
    <property type="evidence" value="ECO:0007669"/>
    <property type="project" value="UniProtKB-UniRule"/>
</dbReference>